<protein>
    <recommendedName>
        <fullName evidence="3">Secreted protein</fullName>
    </recommendedName>
</protein>
<evidence type="ECO:0008006" key="3">
    <source>
        <dbReference type="Google" id="ProtNLM"/>
    </source>
</evidence>
<feature type="signal peptide" evidence="1">
    <location>
        <begin position="1"/>
        <end position="24"/>
    </location>
</feature>
<name>A0A6G5A2Z6_RHIMP</name>
<evidence type="ECO:0000313" key="2">
    <source>
        <dbReference type="EMBL" id="NIE44576.1"/>
    </source>
</evidence>
<reference evidence="2" key="1">
    <citation type="submission" date="2020-03" db="EMBL/GenBank/DDBJ databases">
        <title>A transcriptome and proteome of the tick Rhipicephalus microplus shaped by the genetic composition of its hosts and developmental stage.</title>
        <authorList>
            <person name="Garcia G.R."/>
            <person name="Ribeiro J.M.C."/>
            <person name="Maruyama S.R."/>
            <person name="Gardinasse L.G."/>
            <person name="Nelson K."/>
            <person name="Ferreira B.R."/>
            <person name="Andrade T.G."/>
            <person name="Santos I.K.F.M."/>
        </authorList>
    </citation>
    <scope>NUCLEOTIDE SEQUENCE</scope>
    <source>
        <strain evidence="2">NSGR</strain>
        <tissue evidence="2">Salivary glands</tissue>
    </source>
</reference>
<organism evidence="2">
    <name type="scientific">Rhipicephalus microplus</name>
    <name type="common">Cattle tick</name>
    <name type="synonym">Boophilus microplus</name>
    <dbReference type="NCBI Taxonomy" id="6941"/>
    <lineage>
        <taxon>Eukaryota</taxon>
        <taxon>Metazoa</taxon>
        <taxon>Ecdysozoa</taxon>
        <taxon>Arthropoda</taxon>
        <taxon>Chelicerata</taxon>
        <taxon>Arachnida</taxon>
        <taxon>Acari</taxon>
        <taxon>Parasitiformes</taxon>
        <taxon>Ixodida</taxon>
        <taxon>Ixodoidea</taxon>
        <taxon>Ixodidae</taxon>
        <taxon>Rhipicephalinae</taxon>
        <taxon>Rhipicephalus</taxon>
        <taxon>Boophilus</taxon>
    </lineage>
</organism>
<evidence type="ECO:0000256" key="1">
    <source>
        <dbReference type="SAM" id="SignalP"/>
    </source>
</evidence>
<dbReference type="EMBL" id="GIKN01002303">
    <property type="protein sequence ID" value="NIE44576.1"/>
    <property type="molecule type" value="Transcribed_RNA"/>
</dbReference>
<sequence length="100" mass="11901">MTPKGSKLTLMLTTLSTFLHLRCSIRNCIYVQQEQTPHQDLEWEGLINHRYQEVLKPCVLMLSIKKRRELEKKSCELYIRMNTLKMIHELSTYKSCENIT</sequence>
<keyword evidence="1" id="KW-0732">Signal</keyword>
<proteinExistence type="predicted"/>
<feature type="chain" id="PRO_5026156759" description="Secreted protein" evidence="1">
    <location>
        <begin position="25"/>
        <end position="100"/>
    </location>
</feature>
<dbReference type="AlphaFoldDB" id="A0A6G5A2Z6"/>
<accession>A0A6G5A2Z6</accession>